<dbReference type="InterPro" id="IPR036866">
    <property type="entry name" value="RibonucZ/Hydroxyglut_hydro"/>
</dbReference>
<feature type="non-terminal residue" evidence="4">
    <location>
        <position position="1"/>
    </location>
</feature>
<keyword evidence="2" id="KW-0812">Transmembrane</keyword>
<dbReference type="PANTHER" id="PTHR43084:SF1">
    <property type="entry name" value="PERSULFIDE DIOXYGENASE ETHE1, MITOCHONDRIAL"/>
    <property type="match status" value="1"/>
</dbReference>
<feature type="transmembrane region" description="Helical" evidence="2">
    <location>
        <begin position="394"/>
        <end position="418"/>
    </location>
</feature>
<dbReference type="InterPro" id="IPR044528">
    <property type="entry name" value="POD-like_MBL-fold"/>
</dbReference>
<organism evidence="4 5">
    <name type="scientific">Brassica napus</name>
    <name type="common">Rape</name>
    <dbReference type="NCBI Taxonomy" id="3708"/>
    <lineage>
        <taxon>Eukaryota</taxon>
        <taxon>Viridiplantae</taxon>
        <taxon>Streptophyta</taxon>
        <taxon>Embryophyta</taxon>
        <taxon>Tracheophyta</taxon>
        <taxon>Spermatophyta</taxon>
        <taxon>Magnoliopsida</taxon>
        <taxon>eudicotyledons</taxon>
        <taxon>Gunneridae</taxon>
        <taxon>Pentapetalae</taxon>
        <taxon>rosids</taxon>
        <taxon>malvids</taxon>
        <taxon>Brassicales</taxon>
        <taxon>Brassicaceae</taxon>
        <taxon>Brassiceae</taxon>
        <taxon>Brassica</taxon>
    </lineage>
</organism>
<dbReference type="Gene3D" id="3.60.15.10">
    <property type="entry name" value="Ribonuclease Z/Hydroxyacylglutathione hydrolase-like"/>
    <property type="match status" value="1"/>
</dbReference>
<dbReference type="InterPro" id="IPR051682">
    <property type="entry name" value="Mito_Persulfide_Diox"/>
</dbReference>
<dbReference type="CDD" id="cd07724">
    <property type="entry name" value="POD-like_MBL-fold"/>
    <property type="match status" value="1"/>
</dbReference>
<keyword evidence="2" id="KW-0472">Membrane</keyword>
<reference evidence="4 5" key="1">
    <citation type="submission" date="2021-05" db="EMBL/GenBank/DDBJ databases">
        <title>Genome Assembly of Synthetic Allotetraploid Brassica napus Reveals Homoeologous Exchanges between Subgenomes.</title>
        <authorList>
            <person name="Davis J.T."/>
        </authorList>
    </citation>
    <scope>NUCLEOTIDE SEQUENCE [LARGE SCALE GENOMIC DNA]</scope>
    <source>
        <strain evidence="5">cv. Da-Ae</strain>
        <tissue evidence="4">Seedling</tissue>
    </source>
</reference>
<evidence type="ECO:0000259" key="3">
    <source>
        <dbReference type="SMART" id="SM00849"/>
    </source>
</evidence>
<dbReference type="EMBL" id="JAGKQM010000016">
    <property type="protein sequence ID" value="KAH0872772.1"/>
    <property type="molecule type" value="Genomic_DNA"/>
</dbReference>
<accession>A0ABQ7YXV6</accession>
<protein>
    <recommendedName>
        <fullName evidence="3">Metallo-beta-lactamase domain-containing protein</fullName>
    </recommendedName>
</protein>
<dbReference type="SUPFAM" id="SSF56281">
    <property type="entry name" value="Metallo-hydrolase/oxidoreductase"/>
    <property type="match status" value="1"/>
</dbReference>
<evidence type="ECO:0000313" key="4">
    <source>
        <dbReference type="EMBL" id="KAH0872772.1"/>
    </source>
</evidence>
<feature type="domain" description="Metallo-beta-lactamase" evidence="3">
    <location>
        <begin position="76"/>
        <end position="252"/>
    </location>
</feature>
<evidence type="ECO:0000256" key="1">
    <source>
        <dbReference type="ARBA" id="ARBA00022723"/>
    </source>
</evidence>
<dbReference type="Pfam" id="PF00753">
    <property type="entry name" value="Lactamase_B"/>
    <property type="match status" value="1"/>
</dbReference>
<dbReference type="InterPro" id="IPR001279">
    <property type="entry name" value="Metallo-B-lactamas"/>
</dbReference>
<dbReference type="Proteomes" id="UP000824890">
    <property type="component" value="Unassembled WGS sequence"/>
</dbReference>
<keyword evidence="5" id="KW-1185">Reference proteome</keyword>
<sequence length="456" mass="50219">KSHNDNRTPIHRIGGPTNLFSFCRRQFRGRGGDNKQTTKRSLLLNNSNVIRSVMGSSSSSSSSKLLFRQLFEKESSTFTYLLADVSNPVKPALLIDPVDKTVDRDLKLINELGLKLVYAMNTHVHADHVTGTGLLKTKVPGVKSVISKASGSKADMFLEPGDRVSIGDIYLEVRATPGHTAGCVTYVTGEEADQPQPRMAFTGDAVLIRGCGRTDFQGGSSDQLYESVHSQASFHANLIFTLPKDTLIYPAHDYKGYEVSTVGEEMQHNPRLTKDKETFKSIMSNLNLAYPKMIDVAVPANMKMSKEKDKERVASPTSYGTFQGVPTYPPPLHPRPPQHHLVSGFPQPSQPPGATHHDLSVHQYIQEHQTVPGYDVAERRHGRQERLPCCGIGIGWFLFITGFLLGSVPWYIGVFILVCAKINPREKPGYIACAIAAVLATIAIVFGFMGGREVWS</sequence>
<dbReference type="SMART" id="SM00849">
    <property type="entry name" value="Lactamase_B"/>
    <property type="match status" value="1"/>
</dbReference>
<gene>
    <name evidence="4" type="ORF">HID58_070134</name>
</gene>
<keyword evidence="2" id="KW-1133">Transmembrane helix</keyword>
<comment type="caution">
    <text evidence="4">The sequence shown here is derived from an EMBL/GenBank/DDBJ whole genome shotgun (WGS) entry which is preliminary data.</text>
</comment>
<evidence type="ECO:0000256" key="2">
    <source>
        <dbReference type="SAM" id="Phobius"/>
    </source>
</evidence>
<evidence type="ECO:0000313" key="5">
    <source>
        <dbReference type="Proteomes" id="UP000824890"/>
    </source>
</evidence>
<keyword evidence="1" id="KW-0479">Metal-binding</keyword>
<proteinExistence type="predicted"/>
<name>A0ABQ7YXV6_BRANA</name>
<feature type="transmembrane region" description="Helical" evidence="2">
    <location>
        <begin position="430"/>
        <end position="450"/>
    </location>
</feature>
<dbReference type="PANTHER" id="PTHR43084">
    <property type="entry name" value="PERSULFIDE DIOXYGENASE ETHE1"/>
    <property type="match status" value="1"/>
</dbReference>